<dbReference type="PROSITE" id="PS50181">
    <property type="entry name" value="FBOX"/>
    <property type="match status" value="1"/>
</dbReference>
<gene>
    <name evidence="3" type="ORF">AXG93_167s1100</name>
</gene>
<dbReference type="Pfam" id="PF07734">
    <property type="entry name" value="FBA_1"/>
    <property type="match status" value="1"/>
</dbReference>
<dbReference type="InterPro" id="IPR001810">
    <property type="entry name" value="F-box_dom"/>
</dbReference>
<name>A0A176WNF4_MARPO</name>
<accession>A0A176WNF4</accession>
<evidence type="ECO:0000256" key="1">
    <source>
        <dbReference type="SAM" id="MobiDB-lite"/>
    </source>
</evidence>
<protein>
    <recommendedName>
        <fullName evidence="2">F-box domain-containing protein</fullName>
    </recommendedName>
</protein>
<dbReference type="InterPro" id="IPR036047">
    <property type="entry name" value="F-box-like_dom_sf"/>
</dbReference>
<dbReference type="CDD" id="cd22157">
    <property type="entry name" value="F-box_AtFBW1-like"/>
    <property type="match status" value="1"/>
</dbReference>
<evidence type="ECO:0000313" key="3">
    <source>
        <dbReference type="EMBL" id="OAE34599.1"/>
    </source>
</evidence>
<dbReference type="Gene3D" id="1.20.1280.50">
    <property type="match status" value="1"/>
</dbReference>
<dbReference type="Pfam" id="PF00646">
    <property type="entry name" value="F-box"/>
    <property type="match status" value="1"/>
</dbReference>
<comment type="caution">
    <text evidence="3">The sequence shown here is derived from an EMBL/GenBank/DDBJ whole genome shotgun (WGS) entry which is preliminary data.</text>
</comment>
<dbReference type="Proteomes" id="UP000077202">
    <property type="component" value="Unassembled WGS sequence"/>
</dbReference>
<reference evidence="3" key="1">
    <citation type="submission" date="2016-03" db="EMBL/GenBank/DDBJ databases">
        <title>Mechanisms controlling the formation of the plant cell surface in tip-growing cells are functionally conserved among land plants.</title>
        <authorList>
            <person name="Honkanen S."/>
            <person name="Jones V.A."/>
            <person name="Morieri G."/>
            <person name="Champion C."/>
            <person name="Hetherington A.J."/>
            <person name="Kelly S."/>
            <person name="Saint-Marcoux D."/>
            <person name="Proust H."/>
            <person name="Prescott H."/>
            <person name="Dolan L."/>
        </authorList>
    </citation>
    <scope>NUCLEOTIDE SEQUENCE [LARGE SCALE GENOMIC DNA]</scope>
    <source>
        <tissue evidence="3">Whole gametophyte</tissue>
    </source>
</reference>
<proteinExistence type="predicted"/>
<dbReference type="PANTHER" id="PTHR31672:SF2">
    <property type="entry name" value="F-BOX DOMAIN-CONTAINING PROTEIN"/>
    <property type="match status" value="1"/>
</dbReference>
<dbReference type="InterPro" id="IPR050796">
    <property type="entry name" value="SCF_F-box_component"/>
</dbReference>
<feature type="region of interest" description="Disordered" evidence="1">
    <location>
        <begin position="217"/>
        <end position="237"/>
    </location>
</feature>
<dbReference type="SMART" id="SM00256">
    <property type="entry name" value="FBOX"/>
    <property type="match status" value="1"/>
</dbReference>
<evidence type="ECO:0000259" key="2">
    <source>
        <dbReference type="PROSITE" id="PS50181"/>
    </source>
</evidence>
<sequence>MVETLVQPAKTAESWHDMTWVRQSTSTLVPRAEKEHQKRGEETAARWLSTSVSPLGRRKGQICRPGDMLVRNDMETMRLRRPNPIGRAHRAGAASCGGAAASTSTLASNALKATLARESGPECLNPTRIANGQPSAGRYWQAGWLAGWMDIRHPPRHIPLQPTLPDRANGTSASSISERNDRDSSDNPGRSRSSGAGEENRREQVALQWWCRRRKEGGGGGRGGVLIPEPRPRGKGGVVEDKKILKANLWSSLPDDLVERVLTKLSFSTLFKCRTVCKRWNELILSQNFIPANQDPPKCIPFHFTFYTPPEHKGLHETQYFTAYDPRRNSWVELSLSFLKLDPDLGNWEMAASGGGLLCLATISCSQFVVCNPVTKQWRLLEFPSSLPPSDIGFQPRPLEHVPANDFLPRPLEHLLVGLIVNQNTGLYKLVIAEIYESSQRTTLVYDSKNRAWKKGANTPSMPHSCFSLKPGVACKGALYWITDDDDWRFPRLFKYDVENDSWTTALLTSYGWDVRILEHRNELILMTEDGRACILHESGKEMRLTQKKMPKPLLGKLGRQTGDSVQNSSCIGAGELICFVKEVLTERKYRTRLEFIVRDFSKNTSTSTTNLEYGYALLCWVIEPSLTALA</sequence>
<dbReference type="InterPro" id="IPR015915">
    <property type="entry name" value="Kelch-typ_b-propeller"/>
</dbReference>
<organism evidence="3 4">
    <name type="scientific">Marchantia polymorpha subsp. ruderalis</name>
    <dbReference type="NCBI Taxonomy" id="1480154"/>
    <lineage>
        <taxon>Eukaryota</taxon>
        <taxon>Viridiplantae</taxon>
        <taxon>Streptophyta</taxon>
        <taxon>Embryophyta</taxon>
        <taxon>Marchantiophyta</taxon>
        <taxon>Marchantiopsida</taxon>
        <taxon>Marchantiidae</taxon>
        <taxon>Marchantiales</taxon>
        <taxon>Marchantiaceae</taxon>
        <taxon>Marchantia</taxon>
    </lineage>
</organism>
<keyword evidence="4" id="KW-1185">Reference proteome</keyword>
<dbReference type="InterPro" id="IPR006527">
    <property type="entry name" value="F-box-assoc_dom_typ1"/>
</dbReference>
<dbReference type="Gene3D" id="2.120.10.80">
    <property type="entry name" value="Kelch-type beta propeller"/>
    <property type="match status" value="1"/>
</dbReference>
<feature type="domain" description="F-box" evidence="2">
    <location>
        <begin position="247"/>
        <end position="284"/>
    </location>
</feature>
<dbReference type="AlphaFoldDB" id="A0A176WNF4"/>
<dbReference type="SUPFAM" id="SSF81383">
    <property type="entry name" value="F-box domain"/>
    <property type="match status" value="1"/>
</dbReference>
<feature type="region of interest" description="Disordered" evidence="1">
    <location>
        <begin position="156"/>
        <end position="201"/>
    </location>
</feature>
<dbReference type="SUPFAM" id="SSF117281">
    <property type="entry name" value="Kelch motif"/>
    <property type="match status" value="1"/>
</dbReference>
<dbReference type="EMBL" id="LVLJ01000377">
    <property type="protein sequence ID" value="OAE34599.1"/>
    <property type="molecule type" value="Genomic_DNA"/>
</dbReference>
<dbReference type="PANTHER" id="PTHR31672">
    <property type="entry name" value="BNACNNG10540D PROTEIN"/>
    <property type="match status" value="1"/>
</dbReference>
<evidence type="ECO:0000313" key="4">
    <source>
        <dbReference type="Proteomes" id="UP000077202"/>
    </source>
</evidence>